<reference evidence="9 10" key="1">
    <citation type="journal article" date="2016" name="DNA Res.">
        <title>The draft genome of MD-2 pineapple using hybrid error correction of long reads.</title>
        <authorList>
            <person name="Redwan R.M."/>
            <person name="Saidin A."/>
            <person name="Kumar S.V."/>
        </authorList>
    </citation>
    <scope>NUCLEOTIDE SEQUENCE [LARGE SCALE GENOMIC DNA]</scope>
    <source>
        <strain evidence="10">cv. MD2</strain>
        <tissue evidence="9">Leaf</tissue>
    </source>
</reference>
<evidence type="ECO:0000259" key="8">
    <source>
        <dbReference type="PROSITE" id="PS50966"/>
    </source>
</evidence>
<feature type="region of interest" description="Disordered" evidence="7">
    <location>
        <begin position="428"/>
        <end position="455"/>
    </location>
</feature>
<gene>
    <name evidence="9" type="ORF">ACMD2_27263</name>
</gene>
<dbReference type="GO" id="GO:0006355">
    <property type="term" value="P:regulation of DNA-templated transcription"/>
    <property type="evidence" value="ECO:0007669"/>
    <property type="project" value="UniProtKB-UniRule"/>
</dbReference>
<comment type="function">
    <text evidence="6">Putative transcription activator involved in regulating light control of development.</text>
</comment>
<dbReference type="InterPro" id="IPR004330">
    <property type="entry name" value="FAR1_DNA_bnd_dom"/>
</dbReference>
<dbReference type="Pfam" id="PF04434">
    <property type="entry name" value="SWIM"/>
    <property type="match status" value="1"/>
</dbReference>
<feature type="domain" description="SWIM-type" evidence="8">
    <location>
        <begin position="284"/>
        <end position="320"/>
    </location>
</feature>
<feature type="compositionally biased region" description="Basic and acidic residues" evidence="7">
    <location>
        <begin position="443"/>
        <end position="455"/>
    </location>
</feature>
<organism evidence="9 10">
    <name type="scientific">Ananas comosus</name>
    <name type="common">Pineapple</name>
    <name type="synonym">Ananas ananas</name>
    <dbReference type="NCBI Taxonomy" id="4615"/>
    <lineage>
        <taxon>Eukaryota</taxon>
        <taxon>Viridiplantae</taxon>
        <taxon>Streptophyta</taxon>
        <taxon>Embryophyta</taxon>
        <taxon>Tracheophyta</taxon>
        <taxon>Spermatophyta</taxon>
        <taxon>Magnoliopsida</taxon>
        <taxon>Liliopsida</taxon>
        <taxon>Poales</taxon>
        <taxon>Bromeliaceae</taxon>
        <taxon>Bromelioideae</taxon>
        <taxon>Ananas</taxon>
    </lineage>
</organism>
<evidence type="ECO:0000313" key="9">
    <source>
        <dbReference type="EMBL" id="OAY65576.1"/>
    </source>
</evidence>
<comment type="similarity">
    <text evidence="1 6">Belongs to the FHY3/FAR1 family.</text>
</comment>
<evidence type="ECO:0000256" key="2">
    <source>
        <dbReference type="ARBA" id="ARBA00022723"/>
    </source>
</evidence>
<dbReference type="PANTHER" id="PTHR31669">
    <property type="entry name" value="PROTEIN FAR1-RELATED SEQUENCE 10-RELATED"/>
    <property type="match status" value="1"/>
</dbReference>
<dbReference type="PROSITE" id="PS50966">
    <property type="entry name" value="ZF_SWIM"/>
    <property type="match status" value="1"/>
</dbReference>
<comment type="subcellular location">
    <subcellularLocation>
        <location evidence="6">Nucleus</location>
    </subcellularLocation>
</comment>
<dbReference type="Proteomes" id="UP000092600">
    <property type="component" value="Unassembled WGS sequence"/>
</dbReference>
<comment type="caution">
    <text evidence="9">The sequence shown here is derived from an EMBL/GenBank/DDBJ whole genome shotgun (WGS) entry which is preliminary data.</text>
</comment>
<sequence>MDGAVSEDGGLIRDINHMDLNDNSTDPSHMALALGAFGIELNNASIPSDFLQLDSSTDIGEPSVGMEFDSDEAAKEYYIAYANHVGFGVRMNKSRRSRKDDSVIMRRFVCTREGFHSKRVIYDDGKKKRKRGTSREGCMAMIEVIRKDHGKWIVTKLMTEHTHMVTLPGKVRPCDDKIGAAPSSSGLLLGEKTSLLTFITSFDQAMAAQHEKEAQADFTTLFSKPLLRTPSPIEKQAAGIYTRAVFDRFQEEFVESLGFYADKIEDGPISRYSVTKEEDGSRSYIVRFSESDKKARCTCCMFEYSGILCRHILRVFLIVGVRTLSEEYVMKRWTRDAMTSIVLEERVVEPGLSFPECMVSWYNDLCNDVVRFGMEGAISSDFYKVAKAALQKAIAEVVAAKNMQRKGQQNMQRFVRLQKMQYKMPLPKLQPKKTPARTVQQDEVGRNKTSIKDNS</sequence>
<dbReference type="GO" id="GO:0008270">
    <property type="term" value="F:zinc ion binding"/>
    <property type="evidence" value="ECO:0007669"/>
    <property type="project" value="UniProtKB-UniRule"/>
</dbReference>
<keyword evidence="3 5" id="KW-0863">Zinc-finger</keyword>
<evidence type="ECO:0000256" key="4">
    <source>
        <dbReference type="ARBA" id="ARBA00022833"/>
    </source>
</evidence>
<keyword evidence="2 6" id="KW-0479">Metal-binding</keyword>
<dbReference type="GO" id="GO:0005634">
    <property type="term" value="C:nucleus"/>
    <property type="evidence" value="ECO:0007669"/>
    <property type="project" value="UniProtKB-SubCell"/>
</dbReference>
<accession>A0A199ULK5</accession>
<dbReference type="InterPro" id="IPR031052">
    <property type="entry name" value="FHY3/FAR1"/>
</dbReference>
<dbReference type="SMART" id="SM00575">
    <property type="entry name" value="ZnF_PMZ"/>
    <property type="match status" value="1"/>
</dbReference>
<evidence type="ECO:0000256" key="6">
    <source>
        <dbReference type="RuleBase" id="RU367018"/>
    </source>
</evidence>
<dbReference type="EMBL" id="LSRQ01006811">
    <property type="protein sequence ID" value="OAY65576.1"/>
    <property type="molecule type" value="Genomic_DNA"/>
</dbReference>
<protein>
    <recommendedName>
        <fullName evidence="6">Protein FAR1-RELATED SEQUENCE</fullName>
    </recommendedName>
</protein>
<feature type="non-terminal residue" evidence="9">
    <location>
        <position position="455"/>
    </location>
</feature>
<name>A0A199ULK5_ANACO</name>
<keyword evidence="4 6" id="KW-0862">Zinc</keyword>
<evidence type="ECO:0000256" key="5">
    <source>
        <dbReference type="PROSITE-ProRule" id="PRU00325"/>
    </source>
</evidence>
<dbReference type="Pfam" id="PF03101">
    <property type="entry name" value="FAR1"/>
    <property type="match status" value="1"/>
</dbReference>
<dbReference type="STRING" id="4615.A0A199ULK5"/>
<proteinExistence type="inferred from homology"/>
<dbReference type="PANTHER" id="PTHR31669:SF293">
    <property type="entry name" value="PROTEIN FAR1-RELATED SEQUENCE"/>
    <property type="match status" value="1"/>
</dbReference>
<evidence type="ECO:0000256" key="1">
    <source>
        <dbReference type="ARBA" id="ARBA00005889"/>
    </source>
</evidence>
<dbReference type="InterPro" id="IPR007527">
    <property type="entry name" value="Znf_SWIM"/>
</dbReference>
<dbReference type="InterPro" id="IPR006564">
    <property type="entry name" value="Znf_PMZ"/>
</dbReference>
<evidence type="ECO:0000313" key="10">
    <source>
        <dbReference type="Proteomes" id="UP000092600"/>
    </source>
</evidence>
<evidence type="ECO:0000256" key="7">
    <source>
        <dbReference type="SAM" id="MobiDB-lite"/>
    </source>
</evidence>
<dbReference type="AlphaFoldDB" id="A0A199ULK5"/>
<keyword evidence="6" id="KW-0539">Nucleus</keyword>
<evidence type="ECO:0000256" key="3">
    <source>
        <dbReference type="ARBA" id="ARBA00022771"/>
    </source>
</evidence>